<evidence type="ECO:0000313" key="17">
    <source>
        <dbReference type="EMBL" id="BBM50072.1"/>
    </source>
</evidence>
<dbReference type="InterPro" id="IPR002220">
    <property type="entry name" value="DapA-like"/>
</dbReference>
<dbReference type="PRINTS" id="PR00146">
    <property type="entry name" value="DHPICSNTHASE"/>
</dbReference>
<evidence type="ECO:0000256" key="13">
    <source>
        <dbReference type="PIRNR" id="PIRNR001365"/>
    </source>
</evidence>
<keyword evidence="8 12" id="KW-0457">Lysine biosynthesis</keyword>
<evidence type="ECO:0000256" key="10">
    <source>
        <dbReference type="ARBA" id="ARBA00023270"/>
    </source>
</evidence>
<dbReference type="Proteomes" id="UP000321501">
    <property type="component" value="Chromosome"/>
</dbReference>
<evidence type="ECO:0000313" key="16">
    <source>
        <dbReference type="EMBL" id="BBM47771.1"/>
    </source>
</evidence>
<comment type="subcellular location">
    <subcellularLocation>
        <location evidence="12">Cytoplasm</location>
    </subcellularLocation>
</comment>
<dbReference type="Proteomes" id="UP000321397">
    <property type="component" value="Chromosome"/>
</dbReference>
<reference evidence="16 20" key="3">
    <citation type="submission" date="2019-07" db="EMBL/GenBank/DDBJ databases">
        <title>Complete Genome Sequence of Leptotrichia wadei Strain JMUB3933.</title>
        <authorList>
            <person name="Watanabe S."/>
            <person name="Cui L."/>
        </authorList>
    </citation>
    <scope>NUCLEOTIDE SEQUENCE [LARGE SCALE GENOMIC DNA]</scope>
    <source>
        <strain evidence="16 20">JMUB3933</strain>
    </source>
</reference>
<dbReference type="GO" id="GO:0005829">
    <property type="term" value="C:cytosol"/>
    <property type="evidence" value="ECO:0007669"/>
    <property type="project" value="TreeGrafter"/>
</dbReference>
<comment type="function">
    <text evidence="1 12">Catalyzes the condensation of (S)-aspartate-beta-semialdehyde [(S)-ASA] and pyruvate to 4-hydroxy-tetrahydrodipicolinate (HTPA).</text>
</comment>
<dbReference type="PANTHER" id="PTHR12128">
    <property type="entry name" value="DIHYDRODIPICOLINATE SYNTHASE"/>
    <property type="match status" value="1"/>
</dbReference>
<dbReference type="SUPFAM" id="SSF51569">
    <property type="entry name" value="Aldolase"/>
    <property type="match status" value="1"/>
</dbReference>
<dbReference type="InterPro" id="IPR013785">
    <property type="entry name" value="Aldolase_TIM"/>
</dbReference>
<comment type="subunit">
    <text evidence="12">Homotetramer; dimer of dimers.</text>
</comment>
<comment type="catalytic activity">
    <reaction evidence="11 12">
        <text>L-aspartate 4-semialdehyde + pyruvate = (2S,4S)-4-hydroxy-2,3,4,5-tetrahydrodipicolinate + H2O + H(+)</text>
        <dbReference type="Rhea" id="RHEA:34171"/>
        <dbReference type="ChEBI" id="CHEBI:15361"/>
        <dbReference type="ChEBI" id="CHEBI:15377"/>
        <dbReference type="ChEBI" id="CHEBI:15378"/>
        <dbReference type="ChEBI" id="CHEBI:67139"/>
        <dbReference type="ChEBI" id="CHEBI:537519"/>
        <dbReference type="EC" id="4.3.3.7"/>
    </reaction>
</comment>
<dbReference type="EMBL" id="LSDD01000134">
    <property type="protein sequence ID" value="KXB61374.1"/>
    <property type="molecule type" value="Genomic_DNA"/>
</dbReference>
<evidence type="ECO:0000256" key="8">
    <source>
        <dbReference type="ARBA" id="ARBA00023154"/>
    </source>
</evidence>
<dbReference type="PATRIC" id="fig|157687.3.peg.1815"/>
<evidence type="ECO:0000256" key="5">
    <source>
        <dbReference type="ARBA" id="ARBA00022490"/>
    </source>
</evidence>
<dbReference type="EMBL" id="AP019834">
    <property type="protein sequence ID" value="BBM47771.1"/>
    <property type="molecule type" value="Genomic_DNA"/>
</dbReference>
<keyword evidence="7 12" id="KW-0220">Diaminopimelate biosynthesis</keyword>
<keyword evidence="19" id="KW-1185">Reference proteome</keyword>
<keyword evidence="5 12" id="KW-0963">Cytoplasm</keyword>
<dbReference type="EC" id="4.3.3.7" evidence="4 12"/>
<dbReference type="InterPro" id="IPR020624">
    <property type="entry name" value="Schiff_base-form_aldolases_CS"/>
</dbReference>
<dbReference type="EMBL" id="AP019835">
    <property type="protein sequence ID" value="BBM50072.1"/>
    <property type="molecule type" value="Genomic_DNA"/>
</dbReference>
<evidence type="ECO:0000256" key="14">
    <source>
        <dbReference type="PIRSR" id="PIRSR001365-1"/>
    </source>
</evidence>
<name>A0A134A129_9FUSO</name>
<evidence type="ECO:0000256" key="4">
    <source>
        <dbReference type="ARBA" id="ARBA00012086"/>
    </source>
</evidence>
<evidence type="ECO:0000256" key="12">
    <source>
        <dbReference type="HAMAP-Rule" id="MF_00418"/>
    </source>
</evidence>
<evidence type="ECO:0000256" key="9">
    <source>
        <dbReference type="ARBA" id="ARBA00023239"/>
    </source>
</evidence>
<reference evidence="19" key="1">
    <citation type="submission" date="2016-01" db="EMBL/GenBank/DDBJ databases">
        <authorList>
            <person name="Mitreva M."/>
            <person name="Pepin K.H."/>
            <person name="Mihindukulasuriya K.A."/>
            <person name="Fulton R."/>
            <person name="Fronick C."/>
            <person name="O'Laughlin M."/>
            <person name="Miner T."/>
            <person name="Herter B."/>
            <person name="Rosa B.A."/>
            <person name="Cordes M."/>
            <person name="Tomlinson C."/>
            <person name="Wollam A."/>
            <person name="Palsikar V.B."/>
            <person name="Mardis E.R."/>
            <person name="Wilson R.K."/>
        </authorList>
    </citation>
    <scope>NUCLEOTIDE SEQUENCE [LARGE SCALE GENOMIC DNA]</scope>
    <source>
        <strain evidence="19">KA00185</strain>
    </source>
</reference>
<keyword evidence="6 12" id="KW-0028">Amino-acid biosynthesis</keyword>
<accession>A0A134A129</accession>
<dbReference type="InterPro" id="IPR005263">
    <property type="entry name" value="DapA"/>
</dbReference>
<dbReference type="NCBIfam" id="TIGR00674">
    <property type="entry name" value="dapA"/>
    <property type="match status" value="1"/>
</dbReference>
<evidence type="ECO:0000313" key="21">
    <source>
        <dbReference type="Proteomes" id="UP000321501"/>
    </source>
</evidence>
<evidence type="ECO:0000256" key="6">
    <source>
        <dbReference type="ARBA" id="ARBA00022605"/>
    </source>
</evidence>
<feature type="binding site" evidence="12 15">
    <location>
        <position position="47"/>
    </location>
    <ligand>
        <name>pyruvate</name>
        <dbReference type="ChEBI" id="CHEBI:15361"/>
    </ligand>
</feature>
<feature type="binding site" evidence="12 15">
    <location>
        <position position="205"/>
    </location>
    <ligand>
        <name>pyruvate</name>
        <dbReference type="ChEBI" id="CHEBI:15361"/>
    </ligand>
</feature>
<dbReference type="PIRSF" id="PIRSF001365">
    <property type="entry name" value="DHDPS"/>
    <property type="match status" value="1"/>
</dbReference>
<organism evidence="18 19">
    <name type="scientific">Leptotrichia wadei</name>
    <dbReference type="NCBI Taxonomy" id="157687"/>
    <lineage>
        <taxon>Bacteria</taxon>
        <taxon>Fusobacteriati</taxon>
        <taxon>Fusobacteriota</taxon>
        <taxon>Fusobacteriia</taxon>
        <taxon>Fusobacteriales</taxon>
        <taxon>Leptotrichiaceae</taxon>
        <taxon>Leptotrichia</taxon>
    </lineage>
</organism>
<dbReference type="SMART" id="SM01130">
    <property type="entry name" value="DHDPS"/>
    <property type="match status" value="1"/>
</dbReference>
<evidence type="ECO:0000256" key="7">
    <source>
        <dbReference type="ARBA" id="ARBA00022915"/>
    </source>
</evidence>
<comment type="caution">
    <text evidence="12">Was originally thought to be a dihydrodipicolinate synthase (DHDPS), catalyzing the condensation of (S)-aspartate-beta-semialdehyde [(S)-ASA] and pyruvate to dihydrodipicolinate (DHDP). However, it was shown in E.coli that the product of the enzymatic reaction is not dihydrodipicolinate but in fact (4S)-4-hydroxy-2,3,4,5-tetrahydro-(2S)-dipicolinic acid (HTPA), and that the consecutive dehydration reaction leading to DHDP is not spontaneous but catalyzed by DapB.</text>
</comment>
<keyword evidence="10 12" id="KW-0704">Schiff base</keyword>
<dbReference type="PANTHER" id="PTHR12128:SF66">
    <property type="entry name" value="4-HYDROXY-2-OXOGLUTARATE ALDOLASE, MITOCHONDRIAL"/>
    <property type="match status" value="1"/>
</dbReference>
<dbReference type="Proteomes" id="UP000070483">
    <property type="component" value="Unassembled WGS sequence"/>
</dbReference>
<proteinExistence type="inferred from homology"/>
<evidence type="ECO:0000256" key="15">
    <source>
        <dbReference type="PIRSR" id="PIRSR001365-2"/>
    </source>
</evidence>
<keyword evidence="9 12" id="KW-0456">Lyase</keyword>
<evidence type="ECO:0000313" key="19">
    <source>
        <dbReference type="Proteomes" id="UP000070483"/>
    </source>
</evidence>
<dbReference type="STRING" id="157687.HMPREF3180_01821"/>
<dbReference type="InterPro" id="IPR020625">
    <property type="entry name" value="Schiff_base-form_aldolases_AS"/>
</dbReference>
<feature type="active site" description="Proton donor/acceptor" evidence="12 14">
    <location>
        <position position="135"/>
    </location>
</feature>
<protein>
    <recommendedName>
        <fullName evidence="4 12">4-hydroxy-tetrahydrodipicolinate synthase</fullName>
        <shortName evidence="12">HTPA synthase</shortName>
        <ecNumber evidence="4 12">4.3.3.7</ecNumber>
    </recommendedName>
</protein>
<evidence type="ECO:0000256" key="1">
    <source>
        <dbReference type="ARBA" id="ARBA00003294"/>
    </source>
</evidence>
<sequence length="294" mass="32155">MKFEGSYVALITPFKNNGTELDEDKLRELVNYHIENGTAGIVPCGTTGEAPTLTFAEHEKVIKIVVEEVKGRIQVVAGAGSNNTARAVELTKYAKELGADAALSTCPYYNKPSQRGLYEHYKTIAKEAKFPVMLYNVPGRTGTNIEAETIAKLAELPEIVAVKEATGSLEQMIKIQDLCGDKIEILSGEDHLILPMLSIGAKGVVSVVANIMPQEMSDLISSFLNKNFDKAFELHTKLYDVSRNMFVEGNPVTVKAAMKILGKLDNDIVRLPLVAAEADTYGKLTKVFKEKGIF</sequence>
<feature type="site" description="Part of a proton relay during catalysis" evidence="12">
    <location>
        <position position="109"/>
    </location>
</feature>
<dbReference type="CDD" id="cd00950">
    <property type="entry name" value="DHDPS"/>
    <property type="match status" value="1"/>
</dbReference>
<dbReference type="RefSeq" id="WP_060918392.1">
    <property type="nucleotide sequence ID" value="NZ_AP019834.1"/>
</dbReference>
<gene>
    <name evidence="12" type="primary">dapA</name>
    <name evidence="18" type="ORF">HMPREF3180_01821</name>
    <name evidence="16" type="ORF">JMUB3933_1272</name>
    <name evidence="17" type="ORF">JMUB3934_1368</name>
</gene>
<dbReference type="PROSITE" id="PS00666">
    <property type="entry name" value="DHDPS_2"/>
    <property type="match status" value="1"/>
</dbReference>
<dbReference type="GO" id="GO:0019877">
    <property type="term" value="P:diaminopimelate biosynthetic process"/>
    <property type="evidence" value="ECO:0007669"/>
    <property type="project" value="UniProtKB-UniRule"/>
</dbReference>
<evidence type="ECO:0000313" key="18">
    <source>
        <dbReference type="EMBL" id="KXB61374.1"/>
    </source>
</evidence>
<dbReference type="Gene3D" id="3.20.20.70">
    <property type="entry name" value="Aldolase class I"/>
    <property type="match status" value="1"/>
</dbReference>
<evidence type="ECO:0000256" key="11">
    <source>
        <dbReference type="ARBA" id="ARBA00047836"/>
    </source>
</evidence>
<dbReference type="GO" id="GO:0009089">
    <property type="term" value="P:lysine biosynthetic process via diaminopimelate"/>
    <property type="evidence" value="ECO:0007669"/>
    <property type="project" value="UniProtKB-UniRule"/>
</dbReference>
<comment type="similarity">
    <text evidence="3 12 13">Belongs to the DapA family.</text>
</comment>
<comment type="pathway">
    <text evidence="2 12">Amino-acid biosynthesis; L-lysine biosynthesis via DAP pathway; (S)-tetrahydrodipicolinate from L-aspartate: step 3/4.</text>
</comment>
<reference evidence="17 21" key="4">
    <citation type="submission" date="2019-07" db="EMBL/GenBank/DDBJ databases">
        <title>Complete Genome Sequence of Leptotrichia wadei Strain JMUB3934.</title>
        <authorList>
            <person name="Watanabe S."/>
            <person name="Cui L."/>
        </authorList>
    </citation>
    <scope>NUCLEOTIDE SEQUENCE [LARGE SCALE GENOMIC DNA]</scope>
    <source>
        <strain evidence="17 21">JMUB3934</strain>
    </source>
</reference>
<feature type="active site" description="Schiff-base intermediate with substrate" evidence="12 14">
    <location>
        <position position="163"/>
    </location>
</feature>
<dbReference type="PROSITE" id="PS00665">
    <property type="entry name" value="DHDPS_1"/>
    <property type="match status" value="1"/>
</dbReference>
<reference evidence="18" key="2">
    <citation type="submission" date="2016-01" db="EMBL/GenBank/DDBJ databases">
        <authorList>
            <person name="Oliw E.H."/>
        </authorList>
    </citation>
    <scope>NUCLEOTIDE SEQUENCE [LARGE SCALE GENOMIC DNA]</scope>
    <source>
        <strain evidence="18">KA00185</strain>
    </source>
</reference>
<dbReference type="HAMAP" id="MF_00418">
    <property type="entry name" value="DapA"/>
    <property type="match status" value="1"/>
</dbReference>
<dbReference type="UniPathway" id="UPA00034">
    <property type="reaction ID" value="UER00017"/>
</dbReference>
<evidence type="ECO:0000256" key="3">
    <source>
        <dbReference type="ARBA" id="ARBA00007592"/>
    </source>
</evidence>
<dbReference type="Pfam" id="PF00701">
    <property type="entry name" value="DHDPS"/>
    <property type="match status" value="1"/>
</dbReference>
<dbReference type="AlphaFoldDB" id="A0A134A129"/>
<dbReference type="OrthoDB" id="9782828at2"/>
<feature type="site" description="Part of a proton relay during catalysis" evidence="12">
    <location>
        <position position="46"/>
    </location>
</feature>
<evidence type="ECO:0000313" key="20">
    <source>
        <dbReference type="Proteomes" id="UP000321397"/>
    </source>
</evidence>
<dbReference type="GO" id="GO:0008840">
    <property type="term" value="F:4-hydroxy-tetrahydrodipicolinate synthase activity"/>
    <property type="evidence" value="ECO:0007669"/>
    <property type="project" value="UniProtKB-UniRule"/>
</dbReference>
<evidence type="ECO:0000256" key="2">
    <source>
        <dbReference type="ARBA" id="ARBA00005120"/>
    </source>
</evidence>